<comment type="caution">
    <text evidence="8">The sequence shown here is derived from an EMBL/GenBank/DDBJ whole genome shotgun (WGS) entry which is preliminary data.</text>
</comment>
<gene>
    <name evidence="8" type="ORF">GCM10011363_09900</name>
</gene>
<dbReference type="InterPro" id="IPR003439">
    <property type="entry name" value="ABC_transporter-like_ATP-bd"/>
</dbReference>
<sequence length="380" mass="39697">MLEVRNLSVIYGKHRALHGASLRVGKGEIVVILGANGAGKSTLLKAVCGICEGHVTGEVLLENTDLVGEKPHRIVEAGIALVPEGRGVFGDLTVEENLTLGAYAERARDDEAGNLHRVLSLFPKLGERRKQTVRTMSGGEQQMVAIGRAMMSNPSILALDEPSLGLSPLLCKDLFQSLRVVKQAGLGILLVEQNAKQSLRIADRGYLLENGEIVHEDDADRLANDPAVQKAYLGGGGAATGAKRPAPAAMPKATPPRPAAGPKPSDIAAAAMKSVGAPTRPAPTAAPAPKPAPVTKSAAPAPKPNTPNITDLVAKASASASRRNGAAPPPRAPAPLQPSTPSRPAQPSIPDFASSSDRLRAMIEEIEAAARRAETYKPRR</sequence>
<evidence type="ECO:0000256" key="5">
    <source>
        <dbReference type="ARBA" id="ARBA00022970"/>
    </source>
</evidence>
<feature type="compositionally biased region" description="Low complexity" evidence="6">
    <location>
        <begin position="314"/>
        <end position="326"/>
    </location>
</feature>
<dbReference type="Gene3D" id="3.40.50.300">
    <property type="entry name" value="P-loop containing nucleotide triphosphate hydrolases"/>
    <property type="match status" value="1"/>
</dbReference>
<keyword evidence="9" id="KW-1185">Reference proteome</keyword>
<dbReference type="InterPro" id="IPR017871">
    <property type="entry name" value="ABC_transporter-like_CS"/>
</dbReference>
<dbReference type="PROSITE" id="PS50893">
    <property type="entry name" value="ABC_TRANSPORTER_2"/>
    <property type="match status" value="1"/>
</dbReference>
<reference evidence="9" key="1">
    <citation type="journal article" date="2019" name="Int. J. Syst. Evol. Microbiol.">
        <title>The Global Catalogue of Microorganisms (GCM) 10K type strain sequencing project: providing services to taxonomists for standard genome sequencing and annotation.</title>
        <authorList>
            <consortium name="The Broad Institute Genomics Platform"/>
            <consortium name="The Broad Institute Genome Sequencing Center for Infectious Disease"/>
            <person name="Wu L."/>
            <person name="Ma J."/>
        </authorList>
    </citation>
    <scope>NUCLEOTIDE SEQUENCE [LARGE SCALE GENOMIC DNA]</scope>
    <source>
        <strain evidence="9">CGMCC 1.12478</strain>
    </source>
</reference>
<evidence type="ECO:0000313" key="9">
    <source>
        <dbReference type="Proteomes" id="UP000645462"/>
    </source>
</evidence>
<evidence type="ECO:0000256" key="4">
    <source>
        <dbReference type="ARBA" id="ARBA00022840"/>
    </source>
</evidence>
<evidence type="ECO:0000256" key="2">
    <source>
        <dbReference type="ARBA" id="ARBA00022448"/>
    </source>
</evidence>
<keyword evidence="4" id="KW-0067">ATP-binding</keyword>
<dbReference type="InterPro" id="IPR027417">
    <property type="entry name" value="P-loop_NTPase"/>
</dbReference>
<feature type="compositionally biased region" description="Pro residues" evidence="6">
    <location>
        <begin position="280"/>
        <end position="292"/>
    </location>
</feature>
<name>A0ABQ1KFK9_9RHOB</name>
<dbReference type="Pfam" id="PF00005">
    <property type="entry name" value="ABC_tran"/>
    <property type="match status" value="1"/>
</dbReference>
<dbReference type="PROSITE" id="PS00211">
    <property type="entry name" value="ABC_TRANSPORTER_1"/>
    <property type="match status" value="1"/>
</dbReference>
<dbReference type="RefSeq" id="WP_188480876.1">
    <property type="nucleotide sequence ID" value="NZ_BMFC01000002.1"/>
</dbReference>
<evidence type="ECO:0000313" key="8">
    <source>
        <dbReference type="EMBL" id="GGB95254.1"/>
    </source>
</evidence>
<proteinExistence type="inferred from homology"/>
<evidence type="ECO:0000256" key="3">
    <source>
        <dbReference type="ARBA" id="ARBA00022741"/>
    </source>
</evidence>
<dbReference type="PANTHER" id="PTHR43820">
    <property type="entry name" value="HIGH-AFFINITY BRANCHED-CHAIN AMINO ACID TRANSPORT ATP-BINDING PROTEIN LIVF"/>
    <property type="match status" value="1"/>
</dbReference>
<feature type="region of interest" description="Disordered" evidence="6">
    <location>
        <begin position="234"/>
        <end position="360"/>
    </location>
</feature>
<keyword evidence="2" id="KW-0813">Transport</keyword>
<dbReference type="EMBL" id="BMFC01000002">
    <property type="protein sequence ID" value="GGB95254.1"/>
    <property type="molecule type" value="Genomic_DNA"/>
</dbReference>
<protein>
    <recommendedName>
        <fullName evidence="7">ABC transporter domain-containing protein</fullName>
    </recommendedName>
</protein>
<organism evidence="8 9">
    <name type="scientific">Marivita lacus</name>
    <dbReference type="NCBI Taxonomy" id="1323742"/>
    <lineage>
        <taxon>Bacteria</taxon>
        <taxon>Pseudomonadati</taxon>
        <taxon>Pseudomonadota</taxon>
        <taxon>Alphaproteobacteria</taxon>
        <taxon>Rhodobacterales</taxon>
        <taxon>Roseobacteraceae</taxon>
        <taxon>Marivita</taxon>
    </lineage>
</organism>
<evidence type="ECO:0000256" key="1">
    <source>
        <dbReference type="ARBA" id="ARBA00005417"/>
    </source>
</evidence>
<keyword evidence="5" id="KW-0029">Amino-acid transport</keyword>
<dbReference type="SUPFAM" id="SSF52540">
    <property type="entry name" value="P-loop containing nucleoside triphosphate hydrolases"/>
    <property type="match status" value="1"/>
</dbReference>
<comment type="similarity">
    <text evidence="1">Belongs to the ABC transporter superfamily.</text>
</comment>
<evidence type="ECO:0000256" key="6">
    <source>
        <dbReference type="SAM" id="MobiDB-lite"/>
    </source>
</evidence>
<feature type="compositionally biased region" description="Pro residues" evidence="6">
    <location>
        <begin position="327"/>
        <end position="338"/>
    </location>
</feature>
<dbReference type="InterPro" id="IPR003593">
    <property type="entry name" value="AAA+_ATPase"/>
</dbReference>
<keyword evidence="3" id="KW-0547">Nucleotide-binding</keyword>
<accession>A0ABQ1KFK9</accession>
<evidence type="ECO:0000259" key="7">
    <source>
        <dbReference type="PROSITE" id="PS50893"/>
    </source>
</evidence>
<dbReference type="Proteomes" id="UP000645462">
    <property type="component" value="Unassembled WGS sequence"/>
</dbReference>
<feature type="domain" description="ABC transporter" evidence="7">
    <location>
        <begin position="2"/>
        <end position="235"/>
    </location>
</feature>
<feature type="compositionally biased region" description="Low complexity" evidence="6">
    <location>
        <begin position="240"/>
        <end position="252"/>
    </location>
</feature>
<dbReference type="PANTHER" id="PTHR43820:SF4">
    <property type="entry name" value="HIGH-AFFINITY BRANCHED-CHAIN AMINO ACID TRANSPORT ATP-BINDING PROTEIN LIVF"/>
    <property type="match status" value="1"/>
</dbReference>
<dbReference type="InterPro" id="IPR052156">
    <property type="entry name" value="BCAA_Transport_ATP-bd_LivF"/>
</dbReference>
<dbReference type="SMART" id="SM00382">
    <property type="entry name" value="AAA"/>
    <property type="match status" value="1"/>
</dbReference>
<dbReference type="CDD" id="cd03224">
    <property type="entry name" value="ABC_TM1139_LivF_branched"/>
    <property type="match status" value="1"/>
</dbReference>